<dbReference type="PANTHER" id="PTHR21599">
    <property type="entry name" value="GLYCERATE KINASE"/>
    <property type="match status" value="1"/>
</dbReference>
<evidence type="ECO:0000256" key="2">
    <source>
        <dbReference type="ARBA" id="ARBA00022679"/>
    </source>
</evidence>
<evidence type="ECO:0000256" key="1">
    <source>
        <dbReference type="ARBA" id="ARBA00006284"/>
    </source>
</evidence>
<dbReference type="InterPro" id="IPR004381">
    <property type="entry name" value="Glycerate_kinase"/>
</dbReference>
<sequence>MNILCCIDSFKGTASSRELVSAMADVLKTDYKDKFLFSPLVFSDGGEGLLDCFSNIDIIVREVVGPLPSMKVDAKFGISKDKSFAVVEMAEAAGLFLVSKEKRNPLNTTTYGVGELVRHAIVEFGVKKVIIGAGGSATVDGGSGFLQGLGCEFFDQTGEKISSPLTGAIIHTIKHFSLSHLKFLDEVEFVVLSDVDTPLSKCAQVFGPQKGASPADVKFLTSSIASLGCNAYCPILPNAMDLVGGGAAGGLSLAVSLLGGHIEKGAAYVWNMAKGDEKLAMADVVISGEGCFDATTQEGKVIDLVKRKIID</sequence>
<dbReference type="InterPro" id="IPR036129">
    <property type="entry name" value="Glycerate_kinase_sf"/>
</dbReference>
<name>A0ABQ5JSF6_9EUKA</name>
<dbReference type="SUPFAM" id="SSF110738">
    <property type="entry name" value="Glycerate kinase I"/>
    <property type="match status" value="1"/>
</dbReference>
<dbReference type="InterPro" id="IPR018197">
    <property type="entry name" value="Glycerate_kinase_RE-like"/>
</dbReference>
<dbReference type="NCBIfam" id="TIGR00045">
    <property type="entry name" value="glycerate kinase"/>
    <property type="match status" value="1"/>
</dbReference>
<evidence type="ECO:0000313" key="4">
    <source>
        <dbReference type="EMBL" id="GKT15361.1"/>
    </source>
</evidence>
<gene>
    <name evidence="4" type="ORF">ADUPG1_010690</name>
</gene>
<proteinExistence type="inferred from homology"/>
<dbReference type="InterPro" id="IPR018193">
    <property type="entry name" value="Glyc_kinase_flavodox-like_fold"/>
</dbReference>
<keyword evidence="3 4" id="KW-0418">Kinase</keyword>
<dbReference type="Gene3D" id="3.40.50.10350">
    <property type="entry name" value="Glycerate kinase, domain 1"/>
    <property type="match status" value="1"/>
</dbReference>
<dbReference type="Proteomes" id="UP001057375">
    <property type="component" value="Unassembled WGS sequence"/>
</dbReference>
<dbReference type="Pfam" id="PF02595">
    <property type="entry name" value="Gly_kinase"/>
    <property type="match status" value="1"/>
</dbReference>
<feature type="non-terminal residue" evidence="4">
    <location>
        <position position="311"/>
    </location>
</feature>
<dbReference type="Gene3D" id="3.90.1510.10">
    <property type="entry name" value="Glycerate kinase, domain 2"/>
    <property type="match status" value="1"/>
</dbReference>
<organism evidence="4 5">
    <name type="scientific">Aduncisulcus paluster</name>
    <dbReference type="NCBI Taxonomy" id="2918883"/>
    <lineage>
        <taxon>Eukaryota</taxon>
        <taxon>Metamonada</taxon>
        <taxon>Carpediemonas-like organisms</taxon>
        <taxon>Aduncisulcus</taxon>
    </lineage>
</organism>
<comment type="caution">
    <text evidence="4">The sequence shown here is derived from an EMBL/GenBank/DDBJ whole genome shotgun (WGS) entry which is preliminary data.</text>
</comment>
<keyword evidence="5" id="KW-1185">Reference proteome</keyword>
<comment type="similarity">
    <text evidence="1">Belongs to the glycerate kinase type-1 family.</text>
</comment>
<dbReference type="EMBL" id="BQXS01011667">
    <property type="protein sequence ID" value="GKT15361.1"/>
    <property type="molecule type" value="Genomic_DNA"/>
</dbReference>
<dbReference type="PANTHER" id="PTHR21599:SF0">
    <property type="entry name" value="GLYCERATE KINASE"/>
    <property type="match status" value="1"/>
</dbReference>
<evidence type="ECO:0000313" key="5">
    <source>
        <dbReference type="Proteomes" id="UP001057375"/>
    </source>
</evidence>
<accession>A0ABQ5JSF6</accession>
<dbReference type="GO" id="GO:0016301">
    <property type="term" value="F:kinase activity"/>
    <property type="evidence" value="ECO:0007669"/>
    <property type="project" value="UniProtKB-KW"/>
</dbReference>
<protein>
    <submittedName>
        <fullName evidence="4">Glycerate kinase like protein</fullName>
    </submittedName>
</protein>
<reference evidence="4" key="1">
    <citation type="submission" date="2022-03" db="EMBL/GenBank/DDBJ databases">
        <title>Draft genome sequence of Aduncisulcus paluster, a free-living microaerophilic Fornicata.</title>
        <authorList>
            <person name="Yuyama I."/>
            <person name="Kume K."/>
            <person name="Tamura T."/>
            <person name="Inagaki Y."/>
            <person name="Hashimoto T."/>
        </authorList>
    </citation>
    <scope>NUCLEOTIDE SEQUENCE</scope>
    <source>
        <strain evidence="4">NY0171</strain>
    </source>
</reference>
<keyword evidence="2" id="KW-0808">Transferase</keyword>
<evidence type="ECO:0000256" key="3">
    <source>
        <dbReference type="ARBA" id="ARBA00022777"/>
    </source>
</evidence>